<evidence type="ECO:0000313" key="2">
    <source>
        <dbReference type="EMBL" id="CAG9330923.1"/>
    </source>
</evidence>
<accession>A0AAU9K1Y3</accession>
<protein>
    <submittedName>
        <fullName evidence="2">Uncharacterized protein</fullName>
    </submittedName>
</protein>
<organism evidence="2 3">
    <name type="scientific">Blepharisma stoltei</name>
    <dbReference type="NCBI Taxonomy" id="1481888"/>
    <lineage>
        <taxon>Eukaryota</taxon>
        <taxon>Sar</taxon>
        <taxon>Alveolata</taxon>
        <taxon>Ciliophora</taxon>
        <taxon>Postciliodesmatophora</taxon>
        <taxon>Heterotrichea</taxon>
        <taxon>Heterotrichida</taxon>
        <taxon>Blepharismidae</taxon>
        <taxon>Blepharisma</taxon>
    </lineage>
</organism>
<keyword evidence="3" id="KW-1185">Reference proteome</keyword>
<feature type="region of interest" description="Disordered" evidence="1">
    <location>
        <begin position="18"/>
        <end position="40"/>
    </location>
</feature>
<gene>
    <name evidence="2" type="ORF">BSTOLATCC_MIC52332</name>
</gene>
<evidence type="ECO:0000256" key="1">
    <source>
        <dbReference type="SAM" id="MobiDB-lite"/>
    </source>
</evidence>
<reference evidence="2" key="1">
    <citation type="submission" date="2021-09" db="EMBL/GenBank/DDBJ databases">
        <authorList>
            <consortium name="AG Swart"/>
            <person name="Singh M."/>
            <person name="Singh A."/>
            <person name="Seah K."/>
            <person name="Emmerich C."/>
        </authorList>
    </citation>
    <scope>NUCLEOTIDE SEQUENCE</scope>
    <source>
        <strain evidence="2">ATCC30299</strain>
    </source>
</reference>
<dbReference type="AlphaFoldDB" id="A0AAU9K1Y3"/>
<dbReference type="EMBL" id="CAJZBQ010000052">
    <property type="protein sequence ID" value="CAG9330923.1"/>
    <property type="molecule type" value="Genomic_DNA"/>
</dbReference>
<proteinExistence type="predicted"/>
<dbReference type="Proteomes" id="UP001162131">
    <property type="component" value="Unassembled WGS sequence"/>
</dbReference>
<evidence type="ECO:0000313" key="3">
    <source>
        <dbReference type="Proteomes" id="UP001162131"/>
    </source>
</evidence>
<comment type="caution">
    <text evidence="2">The sequence shown here is derived from an EMBL/GenBank/DDBJ whole genome shotgun (WGS) entry which is preliminary data.</text>
</comment>
<sequence>MLFQDKFAKSPIYLSLKKQYDSPPSSQRNTKSRKANYETSPKMKIEDKLIKKGIELKLKKAKEIEKHVLEMQETNRYIPEINDQSRIIAESATGYRNPSYNVGRSSPRLCSHEQGNAGELISLVYRDYVGETAEPIKNIKSPSKNDRNFKIIPEEKWEKSPKNEKTLLNGARIRASKENIEVLELEKEHNLKELANRDNSNRAIKTRTINLVDTIKPDNNTIKKKSRPNKYVEFIINSKQKYEKSQEEKRKIFEDQINKDFTNPHKNYPQFQSQSNLPIISKVIEYTLDIDPPKVSKDGSAKNLKDKTSKLKNNEEKKMEIKLQRDAVIPRNIALMYREIIKQRLELDSSYN</sequence>
<name>A0AAU9K1Y3_9CILI</name>